<evidence type="ECO:0000313" key="2">
    <source>
        <dbReference type="Proteomes" id="UP001246858"/>
    </source>
</evidence>
<accession>A0ACC6KVX6</accession>
<dbReference type="Proteomes" id="UP001246858">
    <property type="component" value="Unassembled WGS sequence"/>
</dbReference>
<protein>
    <submittedName>
        <fullName evidence="1">Uncharacterized protein</fullName>
    </submittedName>
</protein>
<reference evidence="1" key="1">
    <citation type="submission" date="2023-07" db="EMBL/GenBank/DDBJ databases">
        <title>Sorghum-associated microbial communities from plants grown in Nebraska, USA.</title>
        <authorList>
            <person name="Schachtman D."/>
        </authorList>
    </citation>
    <scope>NUCLEOTIDE SEQUENCE</scope>
    <source>
        <strain evidence="1">2697</strain>
    </source>
</reference>
<organism evidence="1 2">
    <name type="scientific">Pedobacter africanus</name>
    <dbReference type="NCBI Taxonomy" id="151894"/>
    <lineage>
        <taxon>Bacteria</taxon>
        <taxon>Pseudomonadati</taxon>
        <taxon>Bacteroidota</taxon>
        <taxon>Sphingobacteriia</taxon>
        <taxon>Sphingobacteriales</taxon>
        <taxon>Sphingobacteriaceae</taxon>
        <taxon>Pedobacter</taxon>
    </lineage>
</organism>
<comment type="caution">
    <text evidence="1">The sequence shown here is derived from an EMBL/GenBank/DDBJ whole genome shotgun (WGS) entry which is preliminary data.</text>
</comment>
<name>A0ACC6KVX6_9SPHI</name>
<dbReference type="EMBL" id="JAVDTF010000001">
    <property type="protein sequence ID" value="MDR6783371.1"/>
    <property type="molecule type" value="Genomic_DNA"/>
</dbReference>
<evidence type="ECO:0000313" key="1">
    <source>
        <dbReference type="EMBL" id="MDR6783371.1"/>
    </source>
</evidence>
<keyword evidence="2" id="KW-1185">Reference proteome</keyword>
<sequence length="230" mass="26765">MNKASRIYFMDSPYPNGHWIKEFKWSGRIDEDDQLWFDFHLITENYDVDDNHLPSVDGETVSNWHSKVFWDNYQACTLSSTYWGDNQGILVDTTNAPFSFQELIDKGLVANPLPLQSEDDHDNLAFSIYLLGHDTCAGHRLAFSKTIDGMDLEWTGKIALTYAGEEEFNHDFKIVVRNVVFDGFRYPKEWSQEEALEAFSDKISSLESYEFVDMNPKSFQRNYQLVPKKL</sequence>
<gene>
    <name evidence="1" type="ORF">J2X78_001923</name>
</gene>
<proteinExistence type="predicted"/>